<protein>
    <recommendedName>
        <fullName evidence="7">Rieske domain-containing protein</fullName>
    </recommendedName>
</protein>
<dbReference type="PANTHER" id="PTHR10134">
    <property type="entry name" value="CYTOCHROME B-C1 COMPLEX SUBUNIT RIESKE, MITOCHONDRIAL"/>
    <property type="match status" value="1"/>
</dbReference>
<evidence type="ECO:0000256" key="2">
    <source>
        <dbReference type="ARBA" id="ARBA00022723"/>
    </source>
</evidence>
<evidence type="ECO:0000256" key="1">
    <source>
        <dbReference type="ARBA" id="ARBA00022714"/>
    </source>
</evidence>
<keyword evidence="5" id="KW-1015">Disulfide bond</keyword>
<accession>A0A0F9MD83</accession>
<evidence type="ECO:0000256" key="5">
    <source>
        <dbReference type="ARBA" id="ARBA00023157"/>
    </source>
</evidence>
<evidence type="ECO:0000313" key="8">
    <source>
        <dbReference type="EMBL" id="KKM97291.1"/>
    </source>
</evidence>
<dbReference type="InterPro" id="IPR017941">
    <property type="entry name" value="Rieske_2Fe-2S"/>
</dbReference>
<keyword evidence="2" id="KW-0479">Metal-binding</keyword>
<sequence>MGLVWPGLLLGLAAQTLRGLRRFLTPVLEEGAFGTVMRVGRVDEFDVGSVSYFRESRFYLVRLEEGLLALYRKCPHLGCVVPWDQDIDHFNCPCHSSLFTKRGEVVSGPAPRPMDFFPVMLENDEVFVDTGKIIQRHAYDISQVTVVPET</sequence>
<dbReference type="InterPro" id="IPR014349">
    <property type="entry name" value="Rieske_Fe-S_prot"/>
</dbReference>
<dbReference type="GO" id="GO:0016020">
    <property type="term" value="C:membrane"/>
    <property type="evidence" value="ECO:0007669"/>
    <property type="project" value="InterPro"/>
</dbReference>
<comment type="cofactor">
    <cofactor evidence="6">
        <name>[2Fe-2S] cluster</name>
        <dbReference type="ChEBI" id="CHEBI:190135"/>
    </cofactor>
</comment>
<dbReference type="GO" id="GO:0046872">
    <property type="term" value="F:metal ion binding"/>
    <property type="evidence" value="ECO:0007669"/>
    <property type="project" value="UniProtKB-KW"/>
</dbReference>
<dbReference type="PROSITE" id="PS51296">
    <property type="entry name" value="RIESKE"/>
    <property type="match status" value="1"/>
</dbReference>
<keyword evidence="3" id="KW-0408">Iron</keyword>
<evidence type="ECO:0000259" key="7">
    <source>
        <dbReference type="PROSITE" id="PS51296"/>
    </source>
</evidence>
<reference evidence="8" key="1">
    <citation type="journal article" date="2015" name="Nature">
        <title>Complex archaea that bridge the gap between prokaryotes and eukaryotes.</title>
        <authorList>
            <person name="Spang A."/>
            <person name="Saw J.H."/>
            <person name="Jorgensen S.L."/>
            <person name="Zaremba-Niedzwiedzka K."/>
            <person name="Martijn J."/>
            <person name="Lind A.E."/>
            <person name="van Eijk R."/>
            <person name="Schleper C."/>
            <person name="Guy L."/>
            <person name="Ettema T.J."/>
        </authorList>
    </citation>
    <scope>NUCLEOTIDE SEQUENCE</scope>
</reference>
<dbReference type="PRINTS" id="PR00162">
    <property type="entry name" value="RIESKE"/>
</dbReference>
<dbReference type="EMBL" id="LAZR01005765">
    <property type="protein sequence ID" value="KKM97291.1"/>
    <property type="molecule type" value="Genomic_DNA"/>
</dbReference>
<dbReference type="InterPro" id="IPR036922">
    <property type="entry name" value="Rieske_2Fe-2S_sf"/>
</dbReference>
<dbReference type="Pfam" id="PF00355">
    <property type="entry name" value="Rieske"/>
    <property type="match status" value="1"/>
</dbReference>
<feature type="domain" description="Rieske" evidence="7">
    <location>
        <begin position="37"/>
        <end position="128"/>
    </location>
</feature>
<organism evidence="8">
    <name type="scientific">marine sediment metagenome</name>
    <dbReference type="NCBI Taxonomy" id="412755"/>
    <lineage>
        <taxon>unclassified sequences</taxon>
        <taxon>metagenomes</taxon>
        <taxon>ecological metagenomes</taxon>
    </lineage>
</organism>
<evidence type="ECO:0000256" key="3">
    <source>
        <dbReference type="ARBA" id="ARBA00023004"/>
    </source>
</evidence>
<evidence type="ECO:0000256" key="4">
    <source>
        <dbReference type="ARBA" id="ARBA00023014"/>
    </source>
</evidence>
<comment type="caution">
    <text evidence="8">The sequence shown here is derived from an EMBL/GenBank/DDBJ whole genome shotgun (WGS) entry which is preliminary data.</text>
</comment>
<keyword evidence="1" id="KW-0001">2Fe-2S</keyword>
<dbReference type="GO" id="GO:0051537">
    <property type="term" value="F:2 iron, 2 sulfur cluster binding"/>
    <property type="evidence" value="ECO:0007669"/>
    <property type="project" value="UniProtKB-KW"/>
</dbReference>
<dbReference type="Gene3D" id="2.102.10.10">
    <property type="entry name" value="Rieske [2Fe-2S] iron-sulphur domain"/>
    <property type="match status" value="1"/>
</dbReference>
<proteinExistence type="predicted"/>
<dbReference type="SUPFAM" id="SSF50022">
    <property type="entry name" value="ISP domain"/>
    <property type="match status" value="1"/>
</dbReference>
<evidence type="ECO:0000256" key="6">
    <source>
        <dbReference type="ARBA" id="ARBA00034078"/>
    </source>
</evidence>
<keyword evidence="4" id="KW-0411">Iron-sulfur</keyword>
<dbReference type="AlphaFoldDB" id="A0A0F9MD83"/>
<dbReference type="InterPro" id="IPR005805">
    <property type="entry name" value="Rieske_Fe-S_prot_C"/>
</dbReference>
<gene>
    <name evidence="8" type="ORF">LCGC14_1169550</name>
</gene>
<name>A0A0F9MD83_9ZZZZ</name>